<feature type="compositionally biased region" description="Basic and acidic residues" evidence="1">
    <location>
        <begin position="206"/>
        <end position="218"/>
    </location>
</feature>
<proteinExistence type="predicted"/>
<protein>
    <recommendedName>
        <fullName evidence="2">RAD51 interacting motif domain-containing protein</fullName>
    </recommendedName>
</protein>
<dbReference type="Pfam" id="PF15696">
    <property type="entry name" value="RAD51_interact"/>
    <property type="match status" value="1"/>
</dbReference>
<feature type="domain" description="RAD51 interacting motif" evidence="2">
    <location>
        <begin position="280"/>
        <end position="313"/>
    </location>
</feature>
<dbReference type="Ensembl" id="ENSCMIT00000029812.1">
    <property type="protein sequence ID" value="ENSCMIP00000029346.1"/>
    <property type="gene ID" value="ENSCMIG00000012697.1"/>
</dbReference>
<dbReference type="InterPro" id="IPR031419">
    <property type="entry name" value="RAD51_interact"/>
</dbReference>
<dbReference type="GO" id="GO:0036297">
    <property type="term" value="P:interstrand cross-link repair"/>
    <property type="evidence" value="ECO:0007669"/>
    <property type="project" value="TreeGrafter"/>
</dbReference>
<dbReference type="GO" id="GO:0003697">
    <property type="term" value="F:single-stranded DNA binding"/>
    <property type="evidence" value="ECO:0007669"/>
    <property type="project" value="TreeGrafter"/>
</dbReference>
<dbReference type="GO" id="GO:0000724">
    <property type="term" value="P:double-strand break repair via homologous recombination"/>
    <property type="evidence" value="ECO:0007669"/>
    <property type="project" value="TreeGrafter"/>
</dbReference>
<gene>
    <name evidence="3" type="primary">rad51ap1</name>
</gene>
<dbReference type="PANTHER" id="PTHR15361">
    <property type="entry name" value="RAD51/NUKS-INTERACTING PROTEIN"/>
    <property type="match status" value="1"/>
</dbReference>
<feature type="compositionally biased region" description="Polar residues" evidence="1">
    <location>
        <begin position="176"/>
        <end position="187"/>
    </location>
</feature>
<reference evidence="3" key="5">
    <citation type="submission" date="2025-09" db="UniProtKB">
        <authorList>
            <consortium name="Ensembl"/>
        </authorList>
    </citation>
    <scope>IDENTIFICATION</scope>
</reference>
<feature type="compositionally biased region" description="Basic and acidic residues" evidence="1">
    <location>
        <begin position="41"/>
        <end position="53"/>
    </location>
</feature>
<feature type="compositionally biased region" description="Acidic residues" evidence="1">
    <location>
        <begin position="158"/>
        <end position="172"/>
    </location>
</feature>
<dbReference type="Proteomes" id="UP000314986">
    <property type="component" value="Unassembled WGS sequence"/>
</dbReference>
<name>A0A4W3IPD3_CALMI</name>
<evidence type="ECO:0000313" key="4">
    <source>
        <dbReference type="Proteomes" id="UP000314986"/>
    </source>
</evidence>
<dbReference type="FunCoup" id="A0A4W3IPD3">
    <property type="interactions" value="138"/>
</dbReference>
<dbReference type="GeneTree" id="ENSGT00940000153414"/>
<dbReference type="AlphaFoldDB" id="A0A4W3IPD3"/>
<dbReference type="PANTHER" id="PTHR15361:SF4">
    <property type="entry name" value="RAD51-ASSOCIATED PROTEIN 1"/>
    <property type="match status" value="1"/>
</dbReference>
<dbReference type="InterPro" id="IPR052003">
    <property type="entry name" value="HR_DNA-Binding_Protein"/>
</dbReference>
<feature type="region of interest" description="Disordered" evidence="1">
    <location>
        <begin position="91"/>
        <end position="111"/>
    </location>
</feature>
<reference evidence="4" key="3">
    <citation type="journal article" date="2014" name="Nature">
        <title>Elephant shark genome provides unique insights into gnathostome evolution.</title>
        <authorList>
            <consortium name="International Elephant Shark Genome Sequencing Consortium"/>
            <person name="Venkatesh B."/>
            <person name="Lee A.P."/>
            <person name="Ravi V."/>
            <person name="Maurya A.K."/>
            <person name="Lian M.M."/>
            <person name="Swann J.B."/>
            <person name="Ohta Y."/>
            <person name="Flajnik M.F."/>
            <person name="Sutoh Y."/>
            <person name="Kasahara M."/>
            <person name="Hoon S."/>
            <person name="Gangu V."/>
            <person name="Roy S.W."/>
            <person name="Irimia M."/>
            <person name="Korzh V."/>
            <person name="Kondrychyn I."/>
            <person name="Lim Z.W."/>
            <person name="Tay B.H."/>
            <person name="Tohari S."/>
            <person name="Kong K.W."/>
            <person name="Ho S."/>
            <person name="Lorente-Galdos B."/>
            <person name="Quilez J."/>
            <person name="Marques-Bonet T."/>
            <person name="Raney B.J."/>
            <person name="Ingham P.W."/>
            <person name="Tay A."/>
            <person name="Hillier L.W."/>
            <person name="Minx P."/>
            <person name="Boehm T."/>
            <person name="Wilson R.K."/>
            <person name="Brenner S."/>
            <person name="Warren W.C."/>
        </authorList>
    </citation>
    <scope>NUCLEOTIDE SEQUENCE [LARGE SCALE GENOMIC DNA]</scope>
</reference>
<evidence type="ECO:0000313" key="3">
    <source>
        <dbReference type="Ensembl" id="ENSCMIP00000029346.1"/>
    </source>
</evidence>
<reference evidence="4" key="2">
    <citation type="journal article" date="2007" name="PLoS Biol.">
        <title>Survey sequencing and comparative analysis of the elephant shark (Callorhinchus milii) genome.</title>
        <authorList>
            <person name="Venkatesh B."/>
            <person name="Kirkness E.F."/>
            <person name="Loh Y.H."/>
            <person name="Halpern A.L."/>
            <person name="Lee A.P."/>
            <person name="Johnson J."/>
            <person name="Dandona N."/>
            <person name="Viswanathan L.D."/>
            <person name="Tay A."/>
            <person name="Venter J.C."/>
            <person name="Strausberg R.L."/>
            <person name="Brenner S."/>
        </authorList>
    </citation>
    <scope>NUCLEOTIDE SEQUENCE [LARGE SCALE GENOMIC DNA]</scope>
</reference>
<evidence type="ECO:0000259" key="2">
    <source>
        <dbReference type="Pfam" id="PF15696"/>
    </source>
</evidence>
<feature type="compositionally biased region" description="Polar residues" evidence="1">
    <location>
        <begin position="282"/>
        <end position="292"/>
    </location>
</feature>
<sequence length="313" mass="34219">IPRPASLSKRVVDYSQFGDFDDEDEDFACSSAPPSKKSRVKIKEVQQKKEKIITKPNSQETNKKPIQQRLPLDEKLYQRNLETAMVLSMQTSTGKVNEASSDKEGASINESPLLSNCTVDCNLLGLDKITNENEVPSVGCKQREAASKAASKQRQILLDDESSEGEKDDENALDYSPSSENNENVTSGDEDDQFIFKNQSNTNKKIRNETKLQTEKKGKTSIPKNSATVAPVASNPVRSKIQILPSLSEATPDSPPSSKPLSPSIGVTKLKWTPPATKESRTNLSATVSVKSPGQGLRLGLSRLARVKPLHPS</sequence>
<reference evidence="3" key="4">
    <citation type="submission" date="2025-08" db="UniProtKB">
        <authorList>
            <consortium name="Ensembl"/>
        </authorList>
    </citation>
    <scope>IDENTIFICATION</scope>
</reference>
<feature type="region of interest" description="Disordered" evidence="1">
    <location>
        <begin position="132"/>
        <end position="296"/>
    </location>
</feature>
<organism evidence="3 4">
    <name type="scientific">Callorhinchus milii</name>
    <name type="common">Ghost shark</name>
    <dbReference type="NCBI Taxonomy" id="7868"/>
    <lineage>
        <taxon>Eukaryota</taxon>
        <taxon>Metazoa</taxon>
        <taxon>Chordata</taxon>
        <taxon>Craniata</taxon>
        <taxon>Vertebrata</taxon>
        <taxon>Chondrichthyes</taxon>
        <taxon>Holocephali</taxon>
        <taxon>Chimaeriformes</taxon>
        <taxon>Callorhinchidae</taxon>
        <taxon>Callorhinchus</taxon>
    </lineage>
</organism>
<dbReference type="OMA" id="CHRNKKV"/>
<dbReference type="InParanoid" id="A0A4W3IPD3"/>
<feature type="region of interest" description="Disordered" evidence="1">
    <location>
        <begin position="19"/>
        <end position="71"/>
    </location>
</feature>
<accession>A0A4W3IPD3</accession>
<reference evidence="4" key="1">
    <citation type="journal article" date="2006" name="Science">
        <title>Ancient noncoding elements conserved in the human genome.</title>
        <authorList>
            <person name="Venkatesh B."/>
            <person name="Kirkness E.F."/>
            <person name="Loh Y.H."/>
            <person name="Halpern A.L."/>
            <person name="Lee A.P."/>
            <person name="Johnson J."/>
            <person name="Dandona N."/>
            <person name="Viswanathan L.D."/>
            <person name="Tay A."/>
            <person name="Venter J.C."/>
            <person name="Strausberg R.L."/>
            <person name="Brenner S."/>
        </authorList>
    </citation>
    <scope>NUCLEOTIDE SEQUENCE [LARGE SCALE GENOMIC DNA]</scope>
</reference>
<evidence type="ECO:0000256" key="1">
    <source>
        <dbReference type="SAM" id="MobiDB-lite"/>
    </source>
</evidence>
<keyword evidence="4" id="KW-1185">Reference proteome</keyword>
<dbReference type="GO" id="GO:0003690">
    <property type="term" value="F:double-stranded DNA binding"/>
    <property type="evidence" value="ECO:0007669"/>
    <property type="project" value="TreeGrafter"/>
</dbReference>